<dbReference type="KEGG" id="gsn:YC6258_02932"/>
<dbReference type="STRING" id="1445510.YC6258_02932"/>
<dbReference type="Gene3D" id="3.40.50.720">
    <property type="entry name" value="NAD(P)-binding Rossmann-like Domain"/>
    <property type="match status" value="1"/>
</dbReference>
<evidence type="ECO:0000259" key="3">
    <source>
        <dbReference type="Pfam" id="PF08338"/>
    </source>
</evidence>
<dbReference type="NCBIfam" id="TIGR01777">
    <property type="entry name" value="yfcH"/>
    <property type="match status" value="1"/>
</dbReference>
<dbReference type="AlphaFoldDB" id="A0A0C5V678"/>
<gene>
    <name evidence="4" type="ORF">YC6258_02932</name>
</gene>
<dbReference type="RefSeq" id="WP_044617382.1">
    <property type="nucleotide sequence ID" value="NZ_CP007142.1"/>
</dbReference>
<keyword evidence="5" id="KW-1185">Reference proteome</keyword>
<feature type="domain" description="DUF1731" evidence="3">
    <location>
        <begin position="246"/>
        <end position="289"/>
    </location>
</feature>
<sequence>MKVLITGGTGFIGSTLTKKWAKDGHHVTILTRQQLTNRETIRYVSTLDDINSEEIFDVVVNLAGYSLFQRPWTKSVKQEITDSRIVTTKALVALNQRLQHPFGILISGSAVGIYGNQHNHWLPEDSHHGQHFGAQLCEQWEQEALQAEHQGTRVCLIRTGIVLGPGGALQRMQAAARWGVISPIGSGLQYWPWIDIDDEVNAIDFLAQHPQLSGAFNLCSPNPVTNSEFTNALASTMNRKVRLPAVPAWILKTLTLGAGQLLIDSQRAVPSQLLGAGFKFQYENLTDSLLRFSR</sequence>
<dbReference type="Pfam" id="PF01370">
    <property type="entry name" value="Epimerase"/>
    <property type="match status" value="1"/>
</dbReference>
<dbReference type="InterPro" id="IPR001509">
    <property type="entry name" value="Epimerase_deHydtase"/>
</dbReference>
<dbReference type="PANTHER" id="PTHR11092">
    <property type="entry name" value="SUGAR NUCLEOTIDE EPIMERASE RELATED"/>
    <property type="match status" value="1"/>
</dbReference>
<comment type="similarity">
    <text evidence="1">Belongs to the NAD(P)-dependent epimerase/dehydratase family. SDR39U1 subfamily.</text>
</comment>
<dbReference type="InterPro" id="IPR010099">
    <property type="entry name" value="SDR39U1"/>
</dbReference>
<protein>
    <submittedName>
        <fullName evidence="4">Putative nucleoside-diphosphate sugar epimerase</fullName>
    </submittedName>
</protein>
<dbReference type="EMBL" id="CP007142">
    <property type="protein sequence ID" value="AJQ94970.1"/>
    <property type="molecule type" value="Genomic_DNA"/>
</dbReference>
<dbReference type="OrthoDB" id="9801773at2"/>
<reference evidence="4 5" key="1">
    <citation type="submission" date="2014-01" db="EMBL/GenBank/DDBJ databases">
        <title>Full genme sequencing of cellulolytic bacterium Gynuella sunshinyii YC6258T gen. nov., sp. nov.</title>
        <authorList>
            <person name="Khan H."/>
            <person name="Chung E.J."/>
            <person name="Chung Y.R."/>
        </authorList>
    </citation>
    <scope>NUCLEOTIDE SEQUENCE [LARGE SCALE GENOMIC DNA]</scope>
    <source>
        <strain evidence="4 5">YC6258</strain>
    </source>
</reference>
<dbReference type="SUPFAM" id="SSF51735">
    <property type="entry name" value="NAD(P)-binding Rossmann-fold domains"/>
    <property type="match status" value="1"/>
</dbReference>
<dbReference type="Proteomes" id="UP000032266">
    <property type="component" value="Chromosome"/>
</dbReference>
<name>A0A0C5V678_9GAMM</name>
<feature type="domain" description="NAD-dependent epimerase/dehydratase" evidence="2">
    <location>
        <begin position="3"/>
        <end position="218"/>
    </location>
</feature>
<proteinExistence type="inferred from homology"/>
<accession>A0A0C5V678</accession>
<evidence type="ECO:0000313" key="5">
    <source>
        <dbReference type="Proteomes" id="UP000032266"/>
    </source>
</evidence>
<evidence type="ECO:0000259" key="2">
    <source>
        <dbReference type="Pfam" id="PF01370"/>
    </source>
</evidence>
<dbReference type="Pfam" id="PF08338">
    <property type="entry name" value="DUF1731"/>
    <property type="match status" value="1"/>
</dbReference>
<evidence type="ECO:0000256" key="1">
    <source>
        <dbReference type="ARBA" id="ARBA00009353"/>
    </source>
</evidence>
<dbReference type="InterPro" id="IPR036291">
    <property type="entry name" value="NAD(P)-bd_dom_sf"/>
</dbReference>
<dbReference type="InterPro" id="IPR013549">
    <property type="entry name" value="DUF1731"/>
</dbReference>
<evidence type="ECO:0000313" key="4">
    <source>
        <dbReference type="EMBL" id="AJQ94970.1"/>
    </source>
</evidence>
<dbReference type="HOGENOM" id="CLU_047373_0_3_6"/>
<dbReference type="PANTHER" id="PTHR11092:SF0">
    <property type="entry name" value="EPIMERASE FAMILY PROTEIN SDR39U1"/>
    <property type="match status" value="1"/>
</dbReference>
<organism evidence="4 5">
    <name type="scientific">Gynuella sunshinyii YC6258</name>
    <dbReference type="NCBI Taxonomy" id="1445510"/>
    <lineage>
        <taxon>Bacteria</taxon>
        <taxon>Pseudomonadati</taxon>
        <taxon>Pseudomonadota</taxon>
        <taxon>Gammaproteobacteria</taxon>
        <taxon>Oceanospirillales</taxon>
        <taxon>Saccharospirillaceae</taxon>
        <taxon>Gynuella</taxon>
    </lineage>
</organism>